<dbReference type="AlphaFoldDB" id="A0A4U9VPB7"/>
<evidence type="ECO:0000313" key="2">
    <source>
        <dbReference type="Proteomes" id="UP000308196"/>
    </source>
</evidence>
<dbReference type="KEGG" id="stha:NCTC11429_03634"/>
<reference evidence="1 2" key="1">
    <citation type="submission" date="2019-05" db="EMBL/GenBank/DDBJ databases">
        <authorList>
            <consortium name="Pathogen Informatics"/>
        </authorList>
    </citation>
    <scope>NUCLEOTIDE SEQUENCE [LARGE SCALE GENOMIC DNA]</scope>
    <source>
        <strain evidence="1 2">NCTC11429</strain>
    </source>
</reference>
<protein>
    <submittedName>
        <fullName evidence="1">Uncharacterized protein</fullName>
    </submittedName>
</protein>
<dbReference type="Proteomes" id="UP000308196">
    <property type="component" value="Chromosome"/>
</dbReference>
<accession>A0A4U9VPB7</accession>
<proteinExistence type="predicted"/>
<dbReference type="EMBL" id="LR590484">
    <property type="protein sequence ID" value="VTR48117.1"/>
    <property type="molecule type" value="Genomic_DNA"/>
</dbReference>
<sequence length="52" mass="6191">MGYLAILCIRIKFQNYLINVYSQRWVPQVRLLVYLPGESCRQVPLLPFDYLS</sequence>
<gene>
    <name evidence="1" type="ORF">NCTC11429_03634</name>
</gene>
<name>A0A4U9VPB7_9SPHI</name>
<organism evidence="1 2">
    <name type="scientific">Sphingobacterium thalpophilum</name>
    <dbReference type="NCBI Taxonomy" id="259"/>
    <lineage>
        <taxon>Bacteria</taxon>
        <taxon>Pseudomonadati</taxon>
        <taxon>Bacteroidota</taxon>
        <taxon>Sphingobacteriia</taxon>
        <taxon>Sphingobacteriales</taxon>
        <taxon>Sphingobacteriaceae</taxon>
        <taxon>Sphingobacterium</taxon>
    </lineage>
</organism>
<evidence type="ECO:0000313" key="1">
    <source>
        <dbReference type="EMBL" id="VTR48117.1"/>
    </source>
</evidence>